<evidence type="ECO:0000256" key="1">
    <source>
        <dbReference type="ARBA" id="ARBA00003182"/>
    </source>
</evidence>
<keyword evidence="7 9" id="KW-0539">Nucleus</keyword>
<dbReference type="Pfam" id="PF02362">
    <property type="entry name" value="B3"/>
    <property type="match status" value="1"/>
</dbReference>
<gene>
    <name evidence="11" type="ORF">Cni_G21068</name>
</gene>
<comment type="subcellular location">
    <subcellularLocation>
        <location evidence="2 9">Nucleus</location>
    </subcellularLocation>
</comment>
<dbReference type="EMBL" id="CP136895">
    <property type="protein sequence ID" value="WOL12302.1"/>
    <property type="molecule type" value="Genomic_DNA"/>
</dbReference>
<dbReference type="InterPro" id="IPR003340">
    <property type="entry name" value="B3_DNA-bd"/>
</dbReference>
<keyword evidence="6 9" id="KW-0804">Transcription</keyword>
<comment type="function">
    <text evidence="1 9">Auxin response factors (ARFs) are transcriptional factors that bind specifically to the DNA sequence 5'-TGTCTC-3' found in the auxin-responsive promoter elements (AuxREs).</text>
</comment>
<dbReference type="CDD" id="cd10017">
    <property type="entry name" value="B3_DNA"/>
    <property type="match status" value="1"/>
</dbReference>
<dbReference type="PANTHER" id="PTHR31384">
    <property type="entry name" value="AUXIN RESPONSE FACTOR 4-RELATED"/>
    <property type="match status" value="1"/>
</dbReference>
<evidence type="ECO:0000313" key="12">
    <source>
        <dbReference type="Proteomes" id="UP001327560"/>
    </source>
</evidence>
<dbReference type="GO" id="GO:0009734">
    <property type="term" value="P:auxin-activated signaling pathway"/>
    <property type="evidence" value="ECO:0007669"/>
    <property type="project" value="UniProtKB-KW"/>
</dbReference>
<dbReference type="Pfam" id="PF06507">
    <property type="entry name" value="ARF_AD"/>
    <property type="match status" value="1"/>
</dbReference>
<dbReference type="GO" id="GO:0005634">
    <property type="term" value="C:nucleus"/>
    <property type="evidence" value="ECO:0007669"/>
    <property type="project" value="UniProtKB-SubCell"/>
</dbReference>
<dbReference type="GO" id="GO:0006355">
    <property type="term" value="P:regulation of DNA-templated transcription"/>
    <property type="evidence" value="ECO:0007669"/>
    <property type="project" value="InterPro"/>
</dbReference>
<dbReference type="PANTHER" id="PTHR31384:SF94">
    <property type="entry name" value="AUXIN RESPONSE FACTOR 17"/>
    <property type="match status" value="1"/>
</dbReference>
<dbReference type="GO" id="GO:0003677">
    <property type="term" value="F:DNA binding"/>
    <property type="evidence" value="ECO:0007669"/>
    <property type="project" value="UniProtKB-KW"/>
</dbReference>
<feature type="domain" description="TF-B3" evidence="10">
    <location>
        <begin position="124"/>
        <end position="226"/>
    </location>
</feature>
<evidence type="ECO:0000256" key="2">
    <source>
        <dbReference type="ARBA" id="ARBA00004123"/>
    </source>
</evidence>
<dbReference type="Gene3D" id="2.40.330.10">
    <property type="entry name" value="DNA-binding pseudobarrel domain"/>
    <property type="match status" value="1"/>
</dbReference>
<evidence type="ECO:0000256" key="4">
    <source>
        <dbReference type="ARBA" id="ARBA00023015"/>
    </source>
</evidence>
<comment type="subunit">
    <text evidence="9">Homodimers and heterodimers.</text>
</comment>
<evidence type="ECO:0000256" key="6">
    <source>
        <dbReference type="ARBA" id="ARBA00023163"/>
    </source>
</evidence>
<comment type="similarity">
    <text evidence="3 9">Belongs to the ARF family.</text>
</comment>
<evidence type="ECO:0000256" key="5">
    <source>
        <dbReference type="ARBA" id="ARBA00023125"/>
    </source>
</evidence>
<dbReference type="FunFam" id="2.40.330.10:FF:000001">
    <property type="entry name" value="Auxin response factor"/>
    <property type="match status" value="1"/>
</dbReference>
<dbReference type="InterPro" id="IPR044835">
    <property type="entry name" value="ARF_plant"/>
</dbReference>
<evidence type="ECO:0000256" key="8">
    <source>
        <dbReference type="ARBA" id="ARBA00023294"/>
    </source>
</evidence>
<protein>
    <recommendedName>
        <fullName evidence="9">Auxin response factor</fullName>
    </recommendedName>
</protein>
<dbReference type="AlphaFoldDB" id="A0AAQ3KV38"/>
<sequence>MASETESSPPRSVDPQLWRACAGAAAGGRIPVIGSRVFYFPRGHAEQSSSLPDLSAFASLRAAVLCRVAAVRLLANPDTDEVCASITLDPRLHTPVALAPEKLLSASFASPLEIADGGEQFLSFSKILTASDANNGGGFSVPRFCADSIFPPLNFDAEPPVQIISVRDVHGKPWSFRHIYRGTPRRHLLTTGWSKFVNSKKLVTGDSVVFMKNLSGQLFVGIRRTSRSCGPVHYSSSYESPSVAAKTGERLHSGEGFSRNVRGRVPLASIVEAVRSAGMGLPFEVLYYPRAGSQEFVVAVETVEAAMRVRWTTGMRVKMSVETEDSARITWFEGTVASVAKNAPAWRMLEINWDEPEVLQNVRNVSPWQLELVPASTQERSFSLKRFKVQESSEVGNDAENNILSKMMGLKSKTYGCLPPSLFSYNVFPAGMQGARHNSFFIPNSRDGEISTNQTVFSALHGLNASQKSDVSIELNIGGTYSQSGVSCPPSRSGIQVLGKRILEPAIDPAKKASTESFQLFGQVIHTKQITNGDADRLVTQCPTVTAVGACQ</sequence>
<reference evidence="11 12" key="1">
    <citation type="submission" date="2023-10" db="EMBL/GenBank/DDBJ databases">
        <title>Chromosome-scale genome assembly provides insights into flower coloration mechanisms of Canna indica.</title>
        <authorList>
            <person name="Li C."/>
        </authorList>
    </citation>
    <scope>NUCLEOTIDE SEQUENCE [LARGE SCALE GENOMIC DNA]</scope>
    <source>
        <tissue evidence="11">Flower</tissue>
    </source>
</reference>
<organism evidence="11 12">
    <name type="scientific">Canna indica</name>
    <name type="common">Indian-shot</name>
    <dbReference type="NCBI Taxonomy" id="4628"/>
    <lineage>
        <taxon>Eukaryota</taxon>
        <taxon>Viridiplantae</taxon>
        <taxon>Streptophyta</taxon>
        <taxon>Embryophyta</taxon>
        <taxon>Tracheophyta</taxon>
        <taxon>Spermatophyta</taxon>
        <taxon>Magnoliopsida</taxon>
        <taxon>Liliopsida</taxon>
        <taxon>Zingiberales</taxon>
        <taxon>Cannaceae</taxon>
        <taxon>Canna</taxon>
    </lineage>
</organism>
<evidence type="ECO:0000256" key="7">
    <source>
        <dbReference type="ARBA" id="ARBA00023242"/>
    </source>
</evidence>
<evidence type="ECO:0000256" key="3">
    <source>
        <dbReference type="ARBA" id="ARBA00007853"/>
    </source>
</evidence>
<proteinExistence type="inferred from homology"/>
<dbReference type="SUPFAM" id="SSF101936">
    <property type="entry name" value="DNA-binding pseudobarrel domain"/>
    <property type="match status" value="1"/>
</dbReference>
<accession>A0AAQ3KV38</accession>
<evidence type="ECO:0000259" key="10">
    <source>
        <dbReference type="PROSITE" id="PS50863"/>
    </source>
</evidence>
<keyword evidence="5 9" id="KW-0238">DNA-binding</keyword>
<dbReference type="PROSITE" id="PS50863">
    <property type="entry name" value="B3"/>
    <property type="match status" value="1"/>
</dbReference>
<evidence type="ECO:0000313" key="11">
    <source>
        <dbReference type="EMBL" id="WOL12302.1"/>
    </source>
</evidence>
<dbReference type="Gene3D" id="2.30.30.1040">
    <property type="match status" value="1"/>
</dbReference>
<dbReference type="Proteomes" id="UP001327560">
    <property type="component" value="Chromosome 6"/>
</dbReference>
<dbReference type="SMART" id="SM01019">
    <property type="entry name" value="B3"/>
    <property type="match status" value="1"/>
</dbReference>
<dbReference type="InterPro" id="IPR010525">
    <property type="entry name" value="ARF_dom"/>
</dbReference>
<keyword evidence="4 9" id="KW-0805">Transcription regulation</keyword>
<evidence type="ECO:0000256" key="9">
    <source>
        <dbReference type="RuleBase" id="RU004561"/>
    </source>
</evidence>
<keyword evidence="8 9" id="KW-0927">Auxin signaling pathway</keyword>
<name>A0AAQ3KV38_9LILI</name>
<dbReference type="InterPro" id="IPR015300">
    <property type="entry name" value="DNA-bd_pseudobarrel_sf"/>
</dbReference>
<keyword evidence="12" id="KW-1185">Reference proteome</keyword>